<sequence length="813" mass="87098">ESNVAGMFGGGIHITTAELRAGNGTWVAMNQGQYRGGGMSTTNGKLLLDDVEIISCRTSGRGGCIFLLDSECYGARTRFASCTAYGFGGGLALAGTKGSLVDSLLENNDGLKAGGCAVLSGSELVVERVLVSGNHARTAGAGISVIGGTAAVRNCTVEGNGKVEVAGTVSMSTQEGGGLCVEEEGSVTVTDTRWTNNWAEQGAGLATDASAVNLTMRRSMLTQNHAMRGGGVFLHGDSETSPQRVTALSQLTFDNDAVGPGIFWEYPLAETLPEDSDYSVSEAVDVLPWAPECSECVTPEGTLLQASSPVGFAVFQDNAQVSAPVPCVSGLPISPPLQYRAIDYYGHTVETTPEESVTVVASAPTLGVFGETISQYGSSGSEFSKLTPQGHPGRLFDLVFSPQGSPWAPVTVSVLMAECVVGEVYNTLAAKCVVCDPGFIKFDNSTDVCVDCSVYPGVICLGAAKYQVEQGYMLAPNAQYCGTDVDCLMTRVYRCVTEEACTSESEQERVGVGAASAAALQEVLCNTAAYEYGVLCGGGTYPTCTDDYFVNGDTKCEPCPEPLTLIGTMIAVSVTLAVVIAIVTAAAVIFSRIRSVFRNLDWEAMGSKVHDGLLLIRSIFGILLGYGQVISRLPMVFTPENTPQLMTTLARYIGVLNLDVFKLLNIKCMMSHFYRQHMEDSELPQLVWQEFWQGVALPWQILLFVWFFGWLIMTYRRRQWAKRLEMFRPTAQHRHIVEYNLLMLSTAVGLFLLMFAAHPLPSPPPGNPAGSVPVMQYGSVVRHGVQVMRHFVMDAVSCIVAVEPAQRVTDVTL</sequence>
<proteinExistence type="predicted"/>
<feature type="transmembrane region" description="Helical" evidence="1">
    <location>
        <begin position="696"/>
        <end position="715"/>
    </location>
</feature>
<feature type="transmembrane region" description="Helical" evidence="1">
    <location>
        <begin position="736"/>
        <end position="757"/>
    </location>
</feature>
<accession>A0AAE0FVH9</accession>
<feature type="transmembrane region" description="Helical" evidence="1">
    <location>
        <begin position="612"/>
        <end position="630"/>
    </location>
</feature>
<feature type="transmembrane region" description="Helical" evidence="1">
    <location>
        <begin position="565"/>
        <end position="591"/>
    </location>
</feature>
<keyword evidence="1" id="KW-0812">Transmembrane</keyword>
<keyword evidence="1" id="KW-0472">Membrane</keyword>
<name>A0AAE0FVH9_9CHLO</name>
<evidence type="ECO:0000259" key="2">
    <source>
        <dbReference type="Pfam" id="PF13229"/>
    </source>
</evidence>
<keyword evidence="4" id="KW-1185">Reference proteome</keyword>
<organism evidence="3 4">
    <name type="scientific">Cymbomonas tetramitiformis</name>
    <dbReference type="NCBI Taxonomy" id="36881"/>
    <lineage>
        <taxon>Eukaryota</taxon>
        <taxon>Viridiplantae</taxon>
        <taxon>Chlorophyta</taxon>
        <taxon>Pyramimonadophyceae</taxon>
        <taxon>Pyramimonadales</taxon>
        <taxon>Pyramimonadaceae</taxon>
        <taxon>Cymbomonas</taxon>
    </lineage>
</organism>
<reference evidence="3 4" key="1">
    <citation type="journal article" date="2015" name="Genome Biol. Evol.">
        <title>Comparative Genomics of a Bacterivorous Green Alga Reveals Evolutionary Causalities and Consequences of Phago-Mixotrophic Mode of Nutrition.</title>
        <authorList>
            <person name="Burns J.A."/>
            <person name="Paasch A."/>
            <person name="Narechania A."/>
            <person name="Kim E."/>
        </authorList>
    </citation>
    <scope>NUCLEOTIDE SEQUENCE [LARGE SCALE GENOMIC DNA]</scope>
    <source>
        <strain evidence="3 4">PLY_AMNH</strain>
    </source>
</reference>
<dbReference type="Proteomes" id="UP001190700">
    <property type="component" value="Unassembled WGS sequence"/>
</dbReference>
<dbReference type="PANTHER" id="PTHR11319">
    <property type="entry name" value="G PROTEIN-COUPLED RECEPTOR-RELATED"/>
    <property type="match status" value="1"/>
</dbReference>
<dbReference type="EMBL" id="LGRX02012801">
    <property type="protein sequence ID" value="KAK3266831.1"/>
    <property type="molecule type" value="Genomic_DNA"/>
</dbReference>
<dbReference type="PANTHER" id="PTHR11319:SF35">
    <property type="entry name" value="OUTER MEMBRANE PROTEIN PMPC-RELATED"/>
    <property type="match status" value="1"/>
</dbReference>
<dbReference type="InterPro" id="IPR039448">
    <property type="entry name" value="Beta_helix"/>
</dbReference>
<gene>
    <name evidence="3" type="ORF">CYMTET_24575</name>
</gene>
<keyword evidence="1" id="KW-1133">Transmembrane helix</keyword>
<dbReference type="InterPro" id="IPR011050">
    <property type="entry name" value="Pectin_lyase_fold/virulence"/>
</dbReference>
<evidence type="ECO:0000256" key="1">
    <source>
        <dbReference type="SAM" id="Phobius"/>
    </source>
</evidence>
<feature type="domain" description="Right handed beta helix" evidence="2">
    <location>
        <begin position="51"/>
        <end position="210"/>
    </location>
</feature>
<dbReference type="AlphaFoldDB" id="A0AAE0FVH9"/>
<comment type="caution">
    <text evidence="3">The sequence shown here is derived from an EMBL/GenBank/DDBJ whole genome shotgun (WGS) entry which is preliminary data.</text>
</comment>
<feature type="non-terminal residue" evidence="3">
    <location>
        <position position="1"/>
    </location>
</feature>
<evidence type="ECO:0000313" key="4">
    <source>
        <dbReference type="Proteomes" id="UP001190700"/>
    </source>
</evidence>
<dbReference type="SUPFAM" id="SSF51126">
    <property type="entry name" value="Pectin lyase-like"/>
    <property type="match status" value="1"/>
</dbReference>
<protein>
    <recommendedName>
        <fullName evidence="2">Right handed beta helix domain-containing protein</fullName>
    </recommendedName>
</protein>
<dbReference type="Pfam" id="PF13229">
    <property type="entry name" value="Beta_helix"/>
    <property type="match status" value="1"/>
</dbReference>
<evidence type="ECO:0000313" key="3">
    <source>
        <dbReference type="EMBL" id="KAK3266831.1"/>
    </source>
</evidence>